<dbReference type="SUPFAM" id="SSF53448">
    <property type="entry name" value="Nucleotide-diphospho-sugar transferases"/>
    <property type="match status" value="1"/>
</dbReference>
<dbReference type="OrthoDB" id="409543at2759"/>
<dbReference type="PANTHER" id="PTHR46830">
    <property type="entry name" value="TRANSFERASE, PUTATIVE-RELATED"/>
    <property type="match status" value="1"/>
</dbReference>
<evidence type="ECO:0000313" key="2">
    <source>
        <dbReference type="EMBL" id="CAD7660440.1"/>
    </source>
</evidence>
<reference evidence="2" key="1">
    <citation type="submission" date="2020-11" db="EMBL/GenBank/DDBJ databases">
        <authorList>
            <person name="Tran Van P."/>
        </authorList>
    </citation>
    <scope>NUCLEOTIDE SEQUENCE</scope>
</reference>
<evidence type="ECO:0000256" key="1">
    <source>
        <dbReference type="SAM" id="Phobius"/>
    </source>
</evidence>
<organism evidence="2">
    <name type="scientific">Oppiella nova</name>
    <dbReference type="NCBI Taxonomy" id="334625"/>
    <lineage>
        <taxon>Eukaryota</taxon>
        <taxon>Metazoa</taxon>
        <taxon>Ecdysozoa</taxon>
        <taxon>Arthropoda</taxon>
        <taxon>Chelicerata</taxon>
        <taxon>Arachnida</taxon>
        <taxon>Acari</taxon>
        <taxon>Acariformes</taxon>
        <taxon>Sarcoptiformes</taxon>
        <taxon>Oribatida</taxon>
        <taxon>Brachypylina</taxon>
        <taxon>Oppioidea</taxon>
        <taxon>Oppiidae</taxon>
        <taxon>Oppiella</taxon>
    </lineage>
</organism>
<sequence length="333" mass="38580">MYYTLSIGKKYIKIVCILCVILVITLFIHTFADKHHNKPHVNAIDDHLDTFADQLSGDLVFSDANSDNITGFKTPIVPNVVHYVVLDNVYMDFIHFVSIKSVLRHQKPQKIIIHCNCHHMKGKYWSQLMSGSDGHLIHVRHIQKPVTIFGKKLSSVYHMADIVRIQVMITFGGIFIDNDVYVVKSLDPFLRFEFTIGWPPNESIGNQVLIGHKNARFLKLWYESYHKYRPTRWYYNAGQLPTSDILGPKPSLVHRVSHAFGVHNLVPMLYNDLYPFWDNNFFAIHLLARHKSYLVPNDMITTFNEHNIKTYNKTFGQMARLVLFGTTDIIADH</sequence>
<dbReference type="Proteomes" id="UP000728032">
    <property type="component" value="Unassembled WGS sequence"/>
</dbReference>
<name>A0A7R9QVY7_9ACAR</name>
<dbReference type="Gene3D" id="3.90.550.20">
    <property type="match status" value="1"/>
</dbReference>
<accession>A0A7R9QVY7</accession>
<dbReference type="InterPro" id="IPR029044">
    <property type="entry name" value="Nucleotide-diphossugar_trans"/>
</dbReference>
<evidence type="ECO:0008006" key="4">
    <source>
        <dbReference type="Google" id="ProtNLM"/>
    </source>
</evidence>
<dbReference type="Pfam" id="PF04488">
    <property type="entry name" value="Gly_transf_sug"/>
    <property type="match status" value="1"/>
</dbReference>
<keyword evidence="3" id="KW-1185">Reference proteome</keyword>
<dbReference type="AlphaFoldDB" id="A0A7R9QVY7"/>
<protein>
    <recommendedName>
        <fullName evidence="4">Glycosyltransferase</fullName>
    </recommendedName>
</protein>
<keyword evidence="1" id="KW-1133">Transmembrane helix</keyword>
<dbReference type="InterPro" id="IPR007577">
    <property type="entry name" value="GlycoTrfase_DXD_sugar-bd_CS"/>
</dbReference>
<proteinExistence type="predicted"/>
<gene>
    <name evidence="2" type="ORF">ONB1V03_LOCUS17008</name>
</gene>
<keyword evidence="1" id="KW-0812">Transmembrane</keyword>
<evidence type="ECO:0000313" key="3">
    <source>
        <dbReference type="Proteomes" id="UP000728032"/>
    </source>
</evidence>
<feature type="transmembrane region" description="Helical" evidence="1">
    <location>
        <begin position="12"/>
        <end position="32"/>
    </location>
</feature>
<keyword evidence="1" id="KW-0472">Membrane</keyword>
<dbReference type="EMBL" id="CAJPVJ010020233">
    <property type="protein sequence ID" value="CAG2177578.1"/>
    <property type="molecule type" value="Genomic_DNA"/>
</dbReference>
<dbReference type="EMBL" id="OC935058">
    <property type="protein sequence ID" value="CAD7660440.1"/>
    <property type="molecule type" value="Genomic_DNA"/>
</dbReference>
<dbReference type="PANTHER" id="PTHR46830:SF1">
    <property type="entry name" value="ALPHA-1,4-N-ACETYLGLUCOSAMINYLTRANSFERASE"/>
    <property type="match status" value="1"/>
</dbReference>